<comment type="caution">
    <text evidence="2">The sequence shown here is derived from an EMBL/GenBank/DDBJ whole genome shotgun (WGS) entry which is preliminary data.</text>
</comment>
<gene>
    <name evidence="2" type="ORF">OCV69_15460</name>
</gene>
<sequence length="128" mass="14970">MSLYIQDEAALALMSFLLGAVLMVSYDLLRLFRLLVPHGSLWTGLEDIFYWIYCAVMTFSLLFWENSGVVRGYVIGCVLLSMTAYDRIVSRNVFVLLKKTGRWIKMKIIHIRARREVRNYEAEPKQKK</sequence>
<dbReference type="Pfam" id="PF09578">
    <property type="entry name" value="Spore_YabQ"/>
    <property type="match status" value="1"/>
</dbReference>
<keyword evidence="1" id="KW-1133">Transmembrane helix</keyword>
<evidence type="ECO:0000256" key="1">
    <source>
        <dbReference type="SAM" id="Phobius"/>
    </source>
</evidence>
<dbReference type="RefSeq" id="WP_158360205.1">
    <property type="nucleotide sequence ID" value="NZ_JAOQJF010000049.1"/>
</dbReference>
<dbReference type="EMBL" id="JAOQJF010000049">
    <property type="protein sequence ID" value="MCU6801303.1"/>
    <property type="molecule type" value="Genomic_DNA"/>
</dbReference>
<keyword evidence="3" id="KW-1185">Reference proteome</keyword>
<accession>A0ABT2V333</accession>
<proteinExistence type="predicted"/>
<evidence type="ECO:0000313" key="2">
    <source>
        <dbReference type="EMBL" id="MCU6801303.1"/>
    </source>
</evidence>
<reference evidence="2 3" key="1">
    <citation type="journal article" date="2021" name="ISME Commun">
        <title>Automated analysis of genomic sequences facilitates high-throughput and comprehensive description of bacteria.</title>
        <authorList>
            <person name="Hitch T.C.A."/>
        </authorList>
    </citation>
    <scope>NUCLEOTIDE SEQUENCE [LARGE SCALE GENOMIC DNA]</scope>
    <source>
        <strain evidence="3">f_CCE</strain>
    </source>
</reference>
<keyword evidence="1" id="KW-0812">Transmembrane</keyword>
<dbReference type="Proteomes" id="UP001652395">
    <property type="component" value="Unassembled WGS sequence"/>
</dbReference>
<dbReference type="NCBIfam" id="TIGR02893">
    <property type="entry name" value="spore_yabQ"/>
    <property type="match status" value="1"/>
</dbReference>
<feature type="transmembrane region" description="Helical" evidence="1">
    <location>
        <begin position="12"/>
        <end position="36"/>
    </location>
</feature>
<protein>
    <submittedName>
        <fullName evidence="2">Spore cortex biosynthesis protein YabQ</fullName>
    </submittedName>
</protein>
<evidence type="ECO:0000313" key="3">
    <source>
        <dbReference type="Proteomes" id="UP001652395"/>
    </source>
</evidence>
<keyword evidence="1" id="KW-0472">Membrane</keyword>
<name>A0ABT2V333_9FIRM</name>
<dbReference type="InterPro" id="IPR019074">
    <property type="entry name" value="YabQ"/>
</dbReference>
<feature type="transmembrane region" description="Helical" evidence="1">
    <location>
        <begin position="48"/>
        <end position="64"/>
    </location>
</feature>
<organism evidence="2 3">
    <name type="scientific">Alitiscatomonas aceti</name>
    <dbReference type="NCBI Taxonomy" id="2981724"/>
    <lineage>
        <taxon>Bacteria</taxon>
        <taxon>Bacillati</taxon>
        <taxon>Bacillota</taxon>
        <taxon>Clostridia</taxon>
        <taxon>Lachnospirales</taxon>
        <taxon>Lachnospiraceae</taxon>
        <taxon>Alitiscatomonas</taxon>
    </lineage>
</organism>